<dbReference type="AlphaFoldDB" id="A0A4U6VII5"/>
<sequence length="68" mass="7918">MGDLILHWETQRSLCFVHGLKIICSANFHFLTPVKCFERRQVVILCYFIASTDGNFSLIFSLNPYFLC</sequence>
<dbReference type="Gramene" id="TKW28324">
    <property type="protein sequence ID" value="TKW28324"/>
    <property type="gene ID" value="SEVIR_3G310500v2"/>
</dbReference>
<dbReference type="Proteomes" id="UP000298652">
    <property type="component" value="Chromosome 3"/>
</dbReference>
<accession>A0A4U6VII5</accession>
<protein>
    <submittedName>
        <fullName evidence="1">Uncharacterized protein</fullName>
    </submittedName>
</protein>
<evidence type="ECO:0000313" key="1">
    <source>
        <dbReference type="EMBL" id="TKW28324.1"/>
    </source>
</evidence>
<keyword evidence="2" id="KW-1185">Reference proteome</keyword>
<gene>
    <name evidence="1" type="ORF">SEVIR_3G310500v2</name>
</gene>
<name>A0A4U6VII5_SETVI</name>
<evidence type="ECO:0000313" key="2">
    <source>
        <dbReference type="Proteomes" id="UP000298652"/>
    </source>
</evidence>
<organism evidence="1 2">
    <name type="scientific">Setaria viridis</name>
    <name type="common">Green bristlegrass</name>
    <name type="synonym">Setaria italica subsp. viridis</name>
    <dbReference type="NCBI Taxonomy" id="4556"/>
    <lineage>
        <taxon>Eukaryota</taxon>
        <taxon>Viridiplantae</taxon>
        <taxon>Streptophyta</taxon>
        <taxon>Embryophyta</taxon>
        <taxon>Tracheophyta</taxon>
        <taxon>Spermatophyta</taxon>
        <taxon>Magnoliopsida</taxon>
        <taxon>Liliopsida</taxon>
        <taxon>Poales</taxon>
        <taxon>Poaceae</taxon>
        <taxon>PACMAD clade</taxon>
        <taxon>Panicoideae</taxon>
        <taxon>Panicodae</taxon>
        <taxon>Paniceae</taxon>
        <taxon>Cenchrinae</taxon>
        <taxon>Setaria</taxon>
    </lineage>
</organism>
<dbReference type="EMBL" id="CM016554">
    <property type="protein sequence ID" value="TKW28324.1"/>
    <property type="molecule type" value="Genomic_DNA"/>
</dbReference>
<reference evidence="1" key="1">
    <citation type="submission" date="2019-03" db="EMBL/GenBank/DDBJ databases">
        <title>WGS assembly of Setaria viridis.</title>
        <authorList>
            <person name="Huang P."/>
            <person name="Jenkins J."/>
            <person name="Grimwood J."/>
            <person name="Barry K."/>
            <person name="Healey A."/>
            <person name="Mamidi S."/>
            <person name="Sreedasyam A."/>
            <person name="Shu S."/>
            <person name="Feldman M."/>
            <person name="Wu J."/>
            <person name="Yu Y."/>
            <person name="Chen C."/>
            <person name="Johnson J."/>
            <person name="Rokhsar D."/>
            <person name="Baxter I."/>
            <person name="Schmutz J."/>
            <person name="Brutnell T."/>
            <person name="Kellogg E."/>
        </authorList>
    </citation>
    <scope>NUCLEOTIDE SEQUENCE [LARGE SCALE GENOMIC DNA]</scope>
</reference>
<proteinExistence type="predicted"/>